<dbReference type="Proteomes" id="UP000694564">
    <property type="component" value="Chromosome 3"/>
</dbReference>
<proteinExistence type="predicted"/>
<protein>
    <submittedName>
        <fullName evidence="2">Uncharacterized protein</fullName>
    </submittedName>
</protein>
<reference evidence="2" key="1">
    <citation type="submission" date="2025-08" db="UniProtKB">
        <authorList>
            <consortium name="Ensembl"/>
        </authorList>
    </citation>
    <scope>IDENTIFICATION</scope>
</reference>
<accession>A0A8D2B9P1</accession>
<dbReference type="AlphaFoldDB" id="A0A8D2B9P1"/>
<keyword evidence="1" id="KW-1133">Transmembrane helix</keyword>
<dbReference type="Ensembl" id="ENSSVLT00005014192.1">
    <property type="protein sequence ID" value="ENSSVLP00005012817.1"/>
    <property type="gene ID" value="ENSSVLG00005010168.1"/>
</dbReference>
<feature type="transmembrane region" description="Helical" evidence="1">
    <location>
        <begin position="28"/>
        <end position="50"/>
    </location>
</feature>
<evidence type="ECO:0000313" key="2">
    <source>
        <dbReference type="Ensembl" id="ENSSVLP00005012817.1"/>
    </source>
</evidence>
<name>A0A8D2B9P1_SCIVU</name>
<keyword evidence="1" id="KW-0472">Membrane</keyword>
<dbReference type="GeneTree" id="ENSGT00940000162444"/>
<organism evidence="2 3">
    <name type="scientific">Sciurus vulgaris</name>
    <name type="common">Eurasian red squirrel</name>
    <dbReference type="NCBI Taxonomy" id="55149"/>
    <lineage>
        <taxon>Eukaryota</taxon>
        <taxon>Metazoa</taxon>
        <taxon>Chordata</taxon>
        <taxon>Craniata</taxon>
        <taxon>Vertebrata</taxon>
        <taxon>Euteleostomi</taxon>
        <taxon>Mammalia</taxon>
        <taxon>Eutheria</taxon>
        <taxon>Euarchontoglires</taxon>
        <taxon>Glires</taxon>
        <taxon>Rodentia</taxon>
        <taxon>Sciuromorpha</taxon>
        <taxon>Sciuridae</taxon>
        <taxon>Sciurinae</taxon>
        <taxon>Sciurini</taxon>
        <taxon>Sciurus</taxon>
    </lineage>
</organism>
<reference evidence="2" key="2">
    <citation type="submission" date="2025-09" db="UniProtKB">
        <authorList>
            <consortium name="Ensembl"/>
        </authorList>
    </citation>
    <scope>IDENTIFICATION</scope>
</reference>
<evidence type="ECO:0000256" key="1">
    <source>
        <dbReference type="SAM" id="Phobius"/>
    </source>
</evidence>
<sequence length="143" mass="16748">LLGDLCLIHLDYDVNSNVHLDSSNYSNLIIATLFMLVFDALLYLVLTLYLDKILPNRYGHRHSPWFFLKSSFWFRHQRSDHTILENETPSDPSWDDAFEPVSPEFHGKEAIRGPPSKLERWYPRSFSPITALMETLDYGKKVF</sequence>
<keyword evidence="1" id="KW-0812">Transmembrane</keyword>
<evidence type="ECO:0000313" key="3">
    <source>
        <dbReference type="Proteomes" id="UP000694564"/>
    </source>
</evidence>
<keyword evidence="3" id="KW-1185">Reference proteome</keyword>